<protein>
    <recommendedName>
        <fullName evidence="3">Toxin</fullName>
    </recommendedName>
</protein>
<dbReference type="Proteomes" id="UP001314635">
    <property type="component" value="Unassembled WGS sequence"/>
</dbReference>
<evidence type="ECO:0000256" key="2">
    <source>
        <dbReference type="ARBA" id="ARBA00022649"/>
    </source>
</evidence>
<dbReference type="RefSeq" id="WP_172241383.1">
    <property type="nucleotide sequence ID" value="NZ_JAFCLK010000037.1"/>
</dbReference>
<evidence type="ECO:0000313" key="4">
    <source>
        <dbReference type="EMBL" id="MBR1140176.1"/>
    </source>
</evidence>
<dbReference type="InterPro" id="IPR051803">
    <property type="entry name" value="TA_system_RelE-like_toxin"/>
</dbReference>
<name>A0ABS5GHX0_9BRAD</name>
<gene>
    <name evidence="4" type="ORF">JQ619_30900</name>
</gene>
<accession>A0ABS5GHX0</accession>
<dbReference type="Gene3D" id="3.30.2310.20">
    <property type="entry name" value="RelE-like"/>
    <property type="match status" value="1"/>
</dbReference>
<dbReference type="PANTHER" id="PTHR33755:SF9">
    <property type="entry name" value="TOXIN PARE1"/>
    <property type="match status" value="1"/>
</dbReference>
<comment type="similarity">
    <text evidence="1 3">Belongs to the RelE toxin family.</text>
</comment>
<dbReference type="InterPro" id="IPR007712">
    <property type="entry name" value="RelE/ParE_toxin"/>
</dbReference>
<keyword evidence="2" id="KW-1277">Toxin-antitoxin system</keyword>
<dbReference type="EMBL" id="JAFCLK010000037">
    <property type="protein sequence ID" value="MBR1140176.1"/>
    <property type="molecule type" value="Genomic_DNA"/>
</dbReference>
<dbReference type="InterPro" id="IPR028344">
    <property type="entry name" value="ParE1/4"/>
</dbReference>
<comment type="caution">
    <text evidence="4">The sequence shown here is derived from an EMBL/GenBank/DDBJ whole genome shotgun (WGS) entry which is preliminary data.</text>
</comment>
<proteinExistence type="inferred from homology"/>
<sequence length="111" mass="12581">MFAPRHNGASRLAAAEFKLSARAKADLLDIYDYTNSTFGTYQADAYHAGLERTFDLLANFPRIGASVSDIAPGHRRFRFQAHIVFYTEDPDGVVIRVILHHSREIRPDLFD</sequence>
<evidence type="ECO:0000256" key="1">
    <source>
        <dbReference type="ARBA" id="ARBA00006226"/>
    </source>
</evidence>
<dbReference type="PANTHER" id="PTHR33755">
    <property type="entry name" value="TOXIN PARE1-RELATED"/>
    <property type="match status" value="1"/>
</dbReference>
<reference evidence="5" key="1">
    <citation type="journal article" date="2021" name="ISME J.">
        <title>Evolutionary origin and ecological implication of a unique nif island in free-living Bradyrhizobium lineages.</title>
        <authorList>
            <person name="Tao J."/>
        </authorList>
    </citation>
    <scope>NUCLEOTIDE SEQUENCE [LARGE SCALE GENOMIC DNA]</scope>
    <source>
        <strain evidence="5">SZCCT0094</strain>
    </source>
</reference>
<dbReference type="PIRSF" id="PIRSF029218">
    <property type="entry name" value="ParE"/>
    <property type="match status" value="1"/>
</dbReference>
<keyword evidence="5" id="KW-1185">Reference proteome</keyword>
<evidence type="ECO:0000256" key="3">
    <source>
        <dbReference type="PIRNR" id="PIRNR029218"/>
    </source>
</evidence>
<dbReference type="Pfam" id="PF05016">
    <property type="entry name" value="ParE_toxin"/>
    <property type="match status" value="1"/>
</dbReference>
<evidence type="ECO:0000313" key="5">
    <source>
        <dbReference type="Proteomes" id="UP001314635"/>
    </source>
</evidence>
<organism evidence="4 5">
    <name type="scientific">Bradyrhizobium denitrificans</name>
    <dbReference type="NCBI Taxonomy" id="2734912"/>
    <lineage>
        <taxon>Bacteria</taxon>
        <taxon>Pseudomonadati</taxon>
        <taxon>Pseudomonadota</taxon>
        <taxon>Alphaproteobacteria</taxon>
        <taxon>Hyphomicrobiales</taxon>
        <taxon>Nitrobacteraceae</taxon>
        <taxon>Bradyrhizobium</taxon>
    </lineage>
</organism>
<dbReference type="InterPro" id="IPR035093">
    <property type="entry name" value="RelE/ParE_toxin_dom_sf"/>
</dbReference>